<feature type="compositionally biased region" description="Basic and acidic residues" evidence="5">
    <location>
        <begin position="716"/>
        <end position="732"/>
    </location>
</feature>
<keyword evidence="1" id="KW-0677">Repeat</keyword>
<evidence type="ECO:0008006" key="8">
    <source>
        <dbReference type="Google" id="ProtNLM"/>
    </source>
</evidence>
<keyword evidence="3" id="KW-0040">ANK repeat</keyword>
<dbReference type="GO" id="GO:0003779">
    <property type="term" value="F:actin binding"/>
    <property type="evidence" value="ECO:0007669"/>
    <property type="project" value="InterPro"/>
</dbReference>
<dbReference type="InterPro" id="IPR042420">
    <property type="entry name" value="RAI14/UACA"/>
</dbReference>
<dbReference type="Pfam" id="PF12796">
    <property type="entry name" value="Ank_2"/>
    <property type="match status" value="1"/>
</dbReference>
<feature type="repeat" description="ANK" evidence="3">
    <location>
        <begin position="83"/>
        <end position="115"/>
    </location>
</feature>
<feature type="region of interest" description="Disordered" evidence="5">
    <location>
        <begin position="244"/>
        <end position="312"/>
    </location>
</feature>
<dbReference type="EMBL" id="JAHHUM010002407">
    <property type="protein sequence ID" value="KAK5603747.1"/>
    <property type="molecule type" value="Genomic_DNA"/>
</dbReference>
<dbReference type="SUPFAM" id="SSF48403">
    <property type="entry name" value="Ankyrin repeat"/>
    <property type="match status" value="1"/>
</dbReference>
<evidence type="ECO:0000256" key="5">
    <source>
        <dbReference type="SAM" id="MobiDB-lite"/>
    </source>
</evidence>
<sequence length="998" mass="111093">MEPELHHLPHVNEWNKNDERLLAAVEHGEVDKVVSLLTKKGANAAKLDGEGKSALHVAAARGLTECLAVILSHGAELSVTDTAGLTPLHLAAKNNHLECCRKLIQYKYPVEAADSLGKTALHHAAAGGNVKIVQLLCELKSPINQKDADGLSPLMLSAKHNHSEVCSMLLDCGAEIDTSDNCGRTALMLAAESNAVAAVGVLAQGGADLSAVDSEGHDVVHYTNLLGNSEAETTLLAALNRHPLLDSKSPRSPQHDQVAKLSDERITTPKKRKAPPPPISPLQSSGPSSPSVLTSTSTPASNKGDTPKGFNYKEDVFTGLPLKQEVEKLHEKRNMLLETIEDLRQTVETVTVPELEVEHSASAALVSALQARINALTLENQKLANKIKKHPSIPGNELKENSRPNSITSNSSFHSTQDEFESPAQVLSTNQVEVEDHLGTISVKLEEEGEGASKEEIRILKQALENLQIELLETRKEYCLLQDQLNTDRGRERGEDGSVREKIREEELRECLAELQAKLTDTQERYHQAMEEVEDLKAHVGRGADELMEKLVIEKLEHEVKQLKARLAQWGSEKDESAQRITQLEEALQRTEEETQLAKEREKTAAQIEELYKEAQEEVRMLQEALKDTVPVEAAANDFEEMKAELNLVIAGQQQRLLELSQSYSETKSQLNAVLKELADTRAEKTAISSVSSEQHIQMLSSKVEELQTLLAETERRFSSTQEENNRLRQEAEDQAQSSVTLTDHTQVVSSLGNAIKELESDLEALKQQLHQKTTQAEALQKRLNTEQDVTSEDTVPRLDHETMREQLEGEVNHLTQLLQGALRKQDEMALEAADAWQKARDNRSEREALQELLMSQEKENQTLTSKLAESQDAVCQLKQLVENHVASEREKNKRIDDLSREVGKLKEALNSLSQLSYSSCSPSKRQQQNQQMETLQQQIKQLQYQLAESKKQHDEIVSVYRMHLLHAVQGQMDEDVQKALKQILKMCKVPSQAKEAC</sequence>
<dbReference type="Gene3D" id="1.25.40.20">
    <property type="entry name" value="Ankyrin repeat-containing domain"/>
    <property type="match status" value="3"/>
</dbReference>
<feature type="region of interest" description="Disordered" evidence="5">
    <location>
        <begin position="389"/>
        <end position="425"/>
    </location>
</feature>
<feature type="coiled-coil region" evidence="4">
    <location>
        <begin position="450"/>
        <end position="477"/>
    </location>
</feature>
<evidence type="ECO:0000256" key="3">
    <source>
        <dbReference type="PROSITE-ProRule" id="PRU00023"/>
    </source>
</evidence>
<feature type="compositionally biased region" description="Basic and acidic residues" evidence="5">
    <location>
        <begin position="244"/>
        <end position="267"/>
    </location>
</feature>
<dbReference type="InterPro" id="IPR002110">
    <property type="entry name" value="Ankyrin_rpt"/>
</dbReference>
<name>A0AAV9R3Y5_9TELE</name>
<dbReference type="PROSITE" id="PS50297">
    <property type="entry name" value="ANK_REP_REGION"/>
    <property type="match status" value="5"/>
</dbReference>
<dbReference type="AlphaFoldDB" id="A0AAV9R3Y5"/>
<dbReference type="Pfam" id="PF00023">
    <property type="entry name" value="Ank"/>
    <property type="match status" value="2"/>
</dbReference>
<feature type="coiled-coil region" evidence="4">
    <location>
        <begin position="326"/>
        <end position="386"/>
    </location>
</feature>
<reference evidence="6 7" key="1">
    <citation type="submission" date="2021-06" db="EMBL/GenBank/DDBJ databases">
        <authorList>
            <person name="Palmer J.M."/>
        </authorList>
    </citation>
    <scope>NUCLEOTIDE SEQUENCE [LARGE SCALE GENOMIC DNA]</scope>
    <source>
        <strain evidence="6 7">MEX-2019</strain>
        <tissue evidence="6">Muscle</tissue>
    </source>
</reference>
<dbReference type="PANTHER" id="PTHR24129">
    <property type="entry name" value="ANKYCORBIN"/>
    <property type="match status" value="1"/>
</dbReference>
<feature type="compositionally biased region" description="Low complexity" evidence="5">
    <location>
        <begin position="281"/>
        <end position="301"/>
    </location>
</feature>
<evidence type="ECO:0000256" key="1">
    <source>
        <dbReference type="ARBA" id="ARBA00022737"/>
    </source>
</evidence>
<dbReference type="PANTHER" id="PTHR24129:SF0">
    <property type="entry name" value="ANKYCORBIN"/>
    <property type="match status" value="1"/>
</dbReference>
<feature type="repeat" description="ANK" evidence="3">
    <location>
        <begin position="149"/>
        <end position="181"/>
    </location>
</feature>
<keyword evidence="2 4" id="KW-0175">Coiled coil</keyword>
<feature type="region of interest" description="Disordered" evidence="5">
    <location>
        <begin position="716"/>
        <end position="737"/>
    </location>
</feature>
<evidence type="ECO:0000256" key="2">
    <source>
        <dbReference type="ARBA" id="ARBA00023054"/>
    </source>
</evidence>
<accession>A0AAV9R3Y5</accession>
<proteinExistence type="predicted"/>
<organism evidence="6 7">
    <name type="scientific">Crenichthys baileyi</name>
    <name type="common">White River springfish</name>
    <dbReference type="NCBI Taxonomy" id="28760"/>
    <lineage>
        <taxon>Eukaryota</taxon>
        <taxon>Metazoa</taxon>
        <taxon>Chordata</taxon>
        <taxon>Craniata</taxon>
        <taxon>Vertebrata</taxon>
        <taxon>Euteleostomi</taxon>
        <taxon>Actinopterygii</taxon>
        <taxon>Neopterygii</taxon>
        <taxon>Teleostei</taxon>
        <taxon>Neoteleostei</taxon>
        <taxon>Acanthomorphata</taxon>
        <taxon>Ovalentaria</taxon>
        <taxon>Atherinomorphae</taxon>
        <taxon>Cyprinodontiformes</taxon>
        <taxon>Goodeidae</taxon>
        <taxon>Crenichthys</taxon>
    </lineage>
</organism>
<feature type="compositionally biased region" description="Polar residues" evidence="5">
    <location>
        <begin position="403"/>
        <end position="415"/>
    </location>
</feature>
<dbReference type="InterPro" id="IPR036770">
    <property type="entry name" value="Ankyrin_rpt-contain_sf"/>
</dbReference>
<evidence type="ECO:0000313" key="7">
    <source>
        <dbReference type="Proteomes" id="UP001311232"/>
    </source>
</evidence>
<keyword evidence="7" id="KW-1185">Reference proteome</keyword>
<evidence type="ECO:0000313" key="6">
    <source>
        <dbReference type="EMBL" id="KAK5603747.1"/>
    </source>
</evidence>
<comment type="caution">
    <text evidence="6">The sequence shown here is derived from an EMBL/GenBank/DDBJ whole genome shotgun (WGS) entry which is preliminary data.</text>
</comment>
<feature type="repeat" description="ANK" evidence="3">
    <location>
        <begin position="50"/>
        <end position="82"/>
    </location>
</feature>
<feature type="repeat" description="ANK" evidence="3">
    <location>
        <begin position="116"/>
        <end position="148"/>
    </location>
</feature>
<protein>
    <recommendedName>
        <fullName evidence="8">Retinoic acid induced 14</fullName>
    </recommendedName>
</protein>
<dbReference type="PROSITE" id="PS50088">
    <property type="entry name" value="ANK_REPEAT"/>
    <property type="match status" value="5"/>
</dbReference>
<feature type="repeat" description="ANK" evidence="3">
    <location>
        <begin position="182"/>
        <end position="214"/>
    </location>
</feature>
<dbReference type="SMART" id="SM00248">
    <property type="entry name" value="ANK"/>
    <property type="match status" value="6"/>
</dbReference>
<evidence type="ECO:0000256" key="4">
    <source>
        <dbReference type="SAM" id="Coils"/>
    </source>
</evidence>
<feature type="coiled-coil region" evidence="4">
    <location>
        <begin position="505"/>
        <end position="628"/>
    </location>
</feature>
<dbReference type="Proteomes" id="UP001311232">
    <property type="component" value="Unassembled WGS sequence"/>
</dbReference>
<gene>
    <name evidence="6" type="ORF">CRENBAI_001620</name>
</gene>
<dbReference type="PRINTS" id="PR01415">
    <property type="entry name" value="ANKYRIN"/>
</dbReference>